<evidence type="ECO:0000313" key="2">
    <source>
        <dbReference type="Ensembl" id="ENSLLTP00000009504.1"/>
    </source>
</evidence>
<name>A0A8C5RX32_LATLA</name>
<evidence type="ECO:0000313" key="3">
    <source>
        <dbReference type="Proteomes" id="UP000694406"/>
    </source>
</evidence>
<dbReference type="Proteomes" id="UP000694406">
    <property type="component" value="Unplaced"/>
</dbReference>
<sequence length="75" mass="8095">MGYNASWASANASERGPFQADKSSLDASSAPIVGINRSAHAVGTSEYEAYREEQTYRHFTTVMQVVILIGSLLGK</sequence>
<keyword evidence="3" id="KW-1185">Reference proteome</keyword>
<proteinExistence type="predicted"/>
<dbReference type="GeneTree" id="ENSGT00940000170879"/>
<accession>A0A8C5RX32</accession>
<reference evidence="2" key="2">
    <citation type="submission" date="2025-09" db="UniProtKB">
        <authorList>
            <consortium name="Ensembl"/>
        </authorList>
    </citation>
    <scope>IDENTIFICATION</scope>
</reference>
<organism evidence="2 3">
    <name type="scientific">Laticauda laticaudata</name>
    <name type="common">Blue-ringed sea krait</name>
    <name type="synonym">Blue-lipped sea krait</name>
    <dbReference type="NCBI Taxonomy" id="8630"/>
    <lineage>
        <taxon>Eukaryota</taxon>
        <taxon>Metazoa</taxon>
        <taxon>Chordata</taxon>
        <taxon>Craniata</taxon>
        <taxon>Vertebrata</taxon>
        <taxon>Euteleostomi</taxon>
        <taxon>Lepidosauria</taxon>
        <taxon>Squamata</taxon>
        <taxon>Bifurcata</taxon>
        <taxon>Unidentata</taxon>
        <taxon>Episquamata</taxon>
        <taxon>Toxicofera</taxon>
        <taxon>Serpentes</taxon>
        <taxon>Colubroidea</taxon>
        <taxon>Elapidae</taxon>
        <taxon>Laticaudinae</taxon>
        <taxon>Laticauda</taxon>
    </lineage>
</organism>
<feature type="compositionally biased region" description="Polar residues" evidence="1">
    <location>
        <begin position="1"/>
        <end position="12"/>
    </location>
</feature>
<protein>
    <submittedName>
        <fullName evidence="2">Uncharacterized protein</fullName>
    </submittedName>
</protein>
<dbReference type="AlphaFoldDB" id="A0A8C5RX32"/>
<feature type="region of interest" description="Disordered" evidence="1">
    <location>
        <begin position="1"/>
        <end position="25"/>
    </location>
</feature>
<reference evidence="2" key="1">
    <citation type="submission" date="2025-08" db="UniProtKB">
        <authorList>
            <consortium name="Ensembl"/>
        </authorList>
    </citation>
    <scope>IDENTIFICATION</scope>
</reference>
<evidence type="ECO:0000256" key="1">
    <source>
        <dbReference type="SAM" id="MobiDB-lite"/>
    </source>
</evidence>
<dbReference type="Ensembl" id="ENSLLTT00000009864.1">
    <property type="protein sequence ID" value="ENSLLTP00000009504.1"/>
    <property type="gene ID" value="ENSLLTG00000007283.1"/>
</dbReference>